<keyword evidence="3" id="KW-1185">Reference proteome</keyword>
<dbReference type="GO" id="GO:0071949">
    <property type="term" value="F:FAD binding"/>
    <property type="evidence" value="ECO:0007669"/>
    <property type="project" value="InterPro"/>
</dbReference>
<dbReference type="GO" id="GO:0016628">
    <property type="term" value="F:oxidoreductase activity, acting on the CH-CH group of donors, NAD or NADP as acceptor"/>
    <property type="evidence" value="ECO:0007669"/>
    <property type="project" value="InterPro"/>
</dbReference>
<dbReference type="InterPro" id="IPR050407">
    <property type="entry name" value="Geranylgeranyl_reductase"/>
</dbReference>
<reference evidence="2 3" key="1">
    <citation type="submission" date="2016-11" db="EMBL/GenBank/DDBJ databases">
        <authorList>
            <person name="Jaros S."/>
            <person name="Januszkiewicz K."/>
            <person name="Wedrychowicz H."/>
        </authorList>
    </citation>
    <scope>NUCLEOTIDE SEQUENCE [LARGE SCALE GENOMIC DNA]</scope>
    <source>
        <strain evidence="2 3">CGMCC 1.6102</strain>
    </source>
</reference>
<organism evidence="2 3">
    <name type="scientific">Cyclobacterium lianum</name>
    <dbReference type="NCBI Taxonomy" id="388280"/>
    <lineage>
        <taxon>Bacteria</taxon>
        <taxon>Pseudomonadati</taxon>
        <taxon>Bacteroidota</taxon>
        <taxon>Cytophagia</taxon>
        <taxon>Cytophagales</taxon>
        <taxon>Cyclobacteriaceae</taxon>
        <taxon>Cyclobacterium</taxon>
    </lineage>
</organism>
<dbReference type="PANTHER" id="PTHR42685:SF22">
    <property type="entry name" value="CONDITIONED MEDIUM FACTOR RECEPTOR 1"/>
    <property type="match status" value="1"/>
</dbReference>
<evidence type="ECO:0000259" key="1">
    <source>
        <dbReference type="Pfam" id="PF01494"/>
    </source>
</evidence>
<dbReference type="SUPFAM" id="SSF51905">
    <property type="entry name" value="FAD/NAD(P)-binding domain"/>
    <property type="match status" value="1"/>
</dbReference>
<dbReference type="PANTHER" id="PTHR42685">
    <property type="entry name" value="GERANYLGERANYL DIPHOSPHATE REDUCTASE"/>
    <property type="match status" value="1"/>
</dbReference>
<dbReference type="Pfam" id="PF01494">
    <property type="entry name" value="FAD_binding_3"/>
    <property type="match status" value="1"/>
</dbReference>
<gene>
    <name evidence="2" type="ORF">SAMN04488057_103184</name>
</gene>
<accession>A0A1M7L9U9</accession>
<dbReference type="RefSeq" id="WP_073093640.1">
    <property type="nucleotide sequence ID" value="NZ_FRCY01000003.1"/>
</dbReference>
<name>A0A1M7L9U9_9BACT</name>
<sequence>MNAFDMVVTGSGPAGAMAAYTAASRQMKVLILEKETLPRYKTCGGGLVYRARTRLPFDISPAVQREFFELEVFFEHASHYFSAKRTDPIISMVMRDEFDALLVKKAREKGAQVMENTRLEQLKTTKSEVLLQTSVGEIKTRYLIAADGILSPAAKMAGWTESRKLIPALEYEVSVGEEDFERLSRKVRFDVDAVPYGYAWCFPKKNHLSLGVACLKKQKINLKALYEAYLKKLQIGEILSSTAHGFQIPIGHRVTNFSNGPVFLVGDAAGFADPLTAEGISNALLSGELAASAICDNFDQTTHANLAYKKKLQEKLLPELKTSALMARIFYAQPSIRNLLIQKYGQRGCEMLTDIFMGKTAFPTDIKKRLREKIPLLKFR</sequence>
<dbReference type="NCBIfam" id="TIGR02032">
    <property type="entry name" value="GG-red-SF"/>
    <property type="match status" value="1"/>
</dbReference>
<dbReference type="PRINTS" id="PR00420">
    <property type="entry name" value="RNGMNOXGNASE"/>
</dbReference>
<dbReference type="InterPro" id="IPR036188">
    <property type="entry name" value="FAD/NAD-bd_sf"/>
</dbReference>
<protein>
    <submittedName>
        <fullName evidence="2">Geranylgeranyl reductase family</fullName>
    </submittedName>
</protein>
<proteinExistence type="predicted"/>
<evidence type="ECO:0000313" key="2">
    <source>
        <dbReference type="EMBL" id="SHM74704.1"/>
    </source>
</evidence>
<dbReference type="OrthoDB" id="9806565at2"/>
<dbReference type="AlphaFoldDB" id="A0A1M7L9U9"/>
<dbReference type="STRING" id="388280.SAMN04488057_103184"/>
<dbReference type="InterPro" id="IPR011777">
    <property type="entry name" value="Geranylgeranyl_Rdtase_fam"/>
</dbReference>
<dbReference type="Proteomes" id="UP000184513">
    <property type="component" value="Unassembled WGS sequence"/>
</dbReference>
<dbReference type="InterPro" id="IPR002938">
    <property type="entry name" value="FAD-bd"/>
</dbReference>
<dbReference type="EMBL" id="FRCY01000003">
    <property type="protein sequence ID" value="SHM74704.1"/>
    <property type="molecule type" value="Genomic_DNA"/>
</dbReference>
<dbReference type="Gene3D" id="3.50.50.60">
    <property type="entry name" value="FAD/NAD(P)-binding domain"/>
    <property type="match status" value="1"/>
</dbReference>
<feature type="domain" description="FAD-binding" evidence="1">
    <location>
        <begin position="5"/>
        <end position="280"/>
    </location>
</feature>
<evidence type="ECO:0000313" key="3">
    <source>
        <dbReference type="Proteomes" id="UP000184513"/>
    </source>
</evidence>